<dbReference type="Proteomes" id="UP000504615">
    <property type="component" value="Unplaced"/>
</dbReference>
<feature type="chain" id="PRO_5026799881" evidence="1">
    <location>
        <begin position="22"/>
        <end position="678"/>
    </location>
</feature>
<dbReference type="AlphaFoldDB" id="A0A6I9W125"/>
<accession>A0A6I9W125</accession>
<evidence type="ECO:0000313" key="2">
    <source>
        <dbReference type="Proteomes" id="UP000504615"/>
    </source>
</evidence>
<evidence type="ECO:0000256" key="1">
    <source>
        <dbReference type="SAM" id="SignalP"/>
    </source>
</evidence>
<evidence type="ECO:0000313" key="3">
    <source>
        <dbReference type="RefSeq" id="XP_011633430.1"/>
    </source>
</evidence>
<dbReference type="GeneID" id="105424737"/>
<proteinExistence type="predicted"/>
<dbReference type="OrthoDB" id="7538278at2759"/>
<sequence>MCYKLILLFIFFEITVLYTTAENVYHNEMRTFQKIEPNDASFVLINPRQIQYAEVIIKHFLTRLAGPIVQPITLKLSSSNGSGLHHTISEISKIIRAKIMDFARAIGLSTSLRQYEQTLWNSTISKNWFIESLIQGSLLLSDLIALGQEAQFAIDHYFKTYNIILDTDKKISPRKITKDFKFFSTINDAAKFSEKLFKCLLPIRDTKNTTLSFNLHRILVNLAKDSPDNSVKLFKSNLDRAFFRFVPNNNTTSEQLHIVLCHSLIKRINHYDDCIKELQHFVTCVSSKNQEDLNKVMFHHRLFAKPWSTVIEDLSDCKIHIDEDGSTIVRCKFYRKLPKTTTRQVKYIYENILNQRISRRSSLYPIANKLGNVLSRSRWGRQLTYDICQYFAIYQEGQKRLNALLKNASKNKKTALRYKKMSVSLDTYKNGVLKEAMITIGNFHRSSLEMQKFFIYGIRNSFKESWQSHLKIFNCLSKWMMKLLELFGCVTSDDTDADASNFTDVSPINMTDSISDEIDENNEMKYLITYRKEDQIRKESDIAFQRLMHSMNDVSKMKSQNNKSTLACLANNLLLVTIFMETISFVSTLFCLGEHKDESNVEELKEEWNSPERERRSLFLKDFAEIDIFKKISSEILDDAFEKITDIYREDYVNSVENKFIHGINNSYLITTTLKNDK</sequence>
<organism evidence="2 3">
    <name type="scientific">Pogonomyrmex barbatus</name>
    <name type="common">red harvester ant</name>
    <dbReference type="NCBI Taxonomy" id="144034"/>
    <lineage>
        <taxon>Eukaryota</taxon>
        <taxon>Metazoa</taxon>
        <taxon>Ecdysozoa</taxon>
        <taxon>Arthropoda</taxon>
        <taxon>Hexapoda</taxon>
        <taxon>Insecta</taxon>
        <taxon>Pterygota</taxon>
        <taxon>Neoptera</taxon>
        <taxon>Endopterygota</taxon>
        <taxon>Hymenoptera</taxon>
        <taxon>Apocrita</taxon>
        <taxon>Aculeata</taxon>
        <taxon>Formicoidea</taxon>
        <taxon>Formicidae</taxon>
        <taxon>Myrmicinae</taxon>
        <taxon>Pogonomyrmex</taxon>
    </lineage>
</organism>
<keyword evidence="1" id="KW-0732">Signal</keyword>
<name>A0A6I9W125_9HYME</name>
<dbReference type="RefSeq" id="XP_011633430.1">
    <property type="nucleotide sequence ID" value="XM_011635128.2"/>
</dbReference>
<feature type="signal peptide" evidence="1">
    <location>
        <begin position="1"/>
        <end position="21"/>
    </location>
</feature>
<dbReference type="KEGG" id="pbar:105424737"/>
<protein>
    <submittedName>
        <fullName evidence="3">Uncharacterized protein LOC105424737</fullName>
    </submittedName>
</protein>
<keyword evidence="2" id="KW-1185">Reference proteome</keyword>
<reference evidence="3" key="1">
    <citation type="submission" date="2025-08" db="UniProtKB">
        <authorList>
            <consortium name="RefSeq"/>
        </authorList>
    </citation>
    <scope>IDENTIFICATION</scope>
</reference>
<gene>
    <name evidence="3" type="primary">LOC105424737</name>
</gene>